<evidence type="ECO:0000313" key="5">
    <source>
        <dbReference type="Proteomes" id="UP000287910"/>
    </source>
</evidence>
<feature type="chain" id="PRO_5019238646" evidence="2">
    <location>
        <begin position="22"/>
        <end position="191"/>
    </location>
</feature>
<keyword evidence="2" id="KW-0732">Signal</keyword>
<evidence type="ECO:0000256" key="2">
    <source>
        <dbReference type="SAM" id="SignalP"/>
    </source>
</evidence>
<gene>
    <name evidence="4" type="ORF">EK386_13470</name>
</gene>
<reference evidence="4 5" key="1">
    <citation type="submission" date="2018-12" db="EMBL/GenBank/DDBJ databases">
        <title>Lysinibacillus antri sp. nov., isolated from a cave soil.</title>
        <authorList>
            <person name="Narsing Rao M.P."/>
            <person name="Zhang H."/>
            <person name="Dong Z.-Y."/>
            <person name="Niu X.-K."/>
            <person name="Zhang K."/>
            <person name="Fang B.-Z."/>
            <person name="Kang Y.-Q."/>
            <person name="Xiao M."/>
            <person name="Li W.-J."/>
        </authorList>
    </citation>
    <scope>NUCLEOTIDE SEQUENCE [LARGE SCALE GENOMIC DNA]</scope>
    <source>
        <strain evidence="4 5">SYSU K30002</strain>
    </source>
</reference>
<evidence type="ECO:0000313" key="4">
    <source>
        <dbReference type="EMBL" id="RUL50757.1"/>
    </source>
</evidence>
<evidence type="ECO:0000256" key="1">
    <source>
        <dbReference type="SAM" id="MobiDB-lite"/>
    </source>
</evidence>
<dbReference type="PROSITE" id="PS51257">
    <property type="entry name" value="PROKAR_LIPOPROTEIN"/>
    <property type="match status" value="1"/>
</dbReference>
<accession>A0A432L9P8</accession>
<feature type="signal peptide" evidence="2">
    <location>
        <begin position="1"/>
        <end position="21"/>
    </location>
</feature>
<comment type="caution">
    <text evidence="4">The sequence shown here is derived from an EMBL/GenBank/DDBJ whole genome shotgun (WGS) entry which is preliminary data.</text>
</comment>
<feature type="domain" description="DUF1541" evidence="3">
    <location>
        <begin position="135"/>
        <end position="185"/>
    </location>
</feature>
<dbReference type="Proteomes" id="UP000287910">
    <property type="component" value="Unassembled WGS sequence"/>
</dbReference>
<keyword evidence="5" id="KW-1185">Reference proteome</keyword>
<dbReference type="AlphaFoldDB" id="A0A432L9P8"/>
<feature type="region of interest" description="Disordered" evidence="1">
    <location>
        <begin position="26"/>
        <end position="70"/>
    </location>
</feature>
<dbReference type="InterPro" id="IPR011438">
    <property type="entry name" value="DUF1541"/>
</dbReference>
<dbReference type="RefSeq" id="WP_126659699.1">
    <property type="nucleotide sequence ID" value="NZ_RYYR01000019.1"/>
</dbReference>
<dbReference type="EMBL" id="RYYR01000019">
    <property type="protein sequence ID" value="RUL50757.1"/>
    <property type="molecule type" value="Genomic_DNA"/>
</dbReference>
<dbReference type="Gene3D" id="2.30.30.1210">
    <property type="entry name" value="Domain of unknown function DUF1541"/>
    <property type="match status" value="1"/>
</dbReference>
<name>A0A432L9P8_9BACI</name>
<feature type="compositionally biased region" description="Basic and acidic residues" evidence="1">
    <location>
        <begin position="26"/>
        <end position="49"/>
    </location>
</feature>
<feature type="domain" description="DUF1541" evidence="3">
    <location>
        <begin position="71"/>
        <end position="122"/>
    </location>
</feature>
<protein>
    <submittedName>
        <fullName evidence="4">DUF1541 domain-containing protein</fullName>
    </submittedName>
</protein>
<evidence type="ECO:0000259" key="3">
    <source>
        <dbReference type="Pfam" id="PF07563"/>
    </source>
</evidence>
<sequence>MKKLLMGFLTVFAAMSLAACAEESKEVVQTEEHTGHAEETTDHSAHSGMDHSGSGELPEGLKNAENPTFPVGTKAMMHADHMEGMDGAEATIVGAFSTTVYAVSYTPVNGGDPVTNHKWVIHEEIDQAGTEPFEKGAEVVLNADHMDGMKGATATIDSAEETTVYMVDYTSTTGEVVTNHKWVTENELTTE</sequence>
<organism evidence="4 5">
    <name type="scientific">Lysinibacillus antri</name>
    <dbReference type="NCBI Taxonomy" id="2498145"/>
    <lineage>
        <taxon>Bacteria</taxon>
        <taxon>Bacillati</taxon>
        <taxon>Bacillota</taxon>
        <taxon>Bacilli</taxon>
        <taxon>Bacillales</taxon>
        <taxon>Bacillaceae</taxon>
        <taxon>Lysinibacillus</taxon>
    </lineage>
</organism>
<proteinExistence type="predicted"/>
<dbReference type="Pfam" id="PF07563">
    <property type="entry name" value="DUF1541"/>
    <property type="match status" value="2"/>
</dbReference>